<accession>A0A1V1PDL7</accession>
<comment type="caution">
    <text evidence="1">The sequence shown here is derived from an EMBL/GenBank/DDBJ whole genome shotgun (WGS) entry which is preliminary data.</text>
</comment>
<dbReference type="InterPro" id="IPR014942">
    <property type="entry name" value="AbiEii"/>
</dbReference>
<gene>
    <name evidence="1" type="ORF">OMM_01454</name>
</gene>
<dbReference type="Proteomes" id="UP000189670">
    <property type="component" value="Unassembled WGS sequence"/>
</dbReference>
<evidence type="ECO:0000313" key="1">
    <source>
        <dbReference type="EMBL" id="ETR72765.1"/>
    </source>
</evidence>
<reference evidence="2" key="1">
    <citation type="submission" date="2012-11" db="EMBL/GenBank/DDBJ databases">
        <authorList>
            <person name="Lucero-Rivera Y.E."/>
            <person name="Tovar-Ramirez D."/>
        </authorList>
    </citation>
    <scope>NUCLEOTIDE SEQUENCE [LARGE SCALE GENOMIC DNA]</scope>
    <source>
        <strain evidence="2">Araruama</strain>
    </source>
</reference>
<dbReference type="EMBL" id="ATBP01000114">
    <property type="protein sequence ID" value="ETR72765.1"/>
    <property type="molecule type" value="Genomic_DNA"/>
</dbReference>
<proteinExistence type="predicted"/>
<dbReference type="AlphaFoldDB" id="A0A1V1PDL7"/>
<evidence type="ECO:0008006" key="3">
    <source>
        <dbReference type="Google" id="ProtNLM"/>
    </source>
</evidence>
<organism evidence="1 2">
    <name type="scientific">Candidatus Magnetoglobus multicellularis str. Araruama</name>
    <dbReference type="NCBI Taxonomy" id="890399"/>
    <lineage>
        <taxon>Bacteria</taxon>
        <taxon>Pseudomonadati</taxon>
        <taxon>Thermodesulfobacteriota</taxon>
        <taxon>Desulfobacteria</taxon>
        <taxon>Desulfobacterales</taxon>
        <taxon>Desulfobacteraceae</taxon>
        <taxon>Candidatus Magnetoglobus</taxon>
    </lineage>
</organism>
<evidence type="ECO:0000313" key="2">
    <source>
        <dbReference type="Proteomes" id="UP000189670"/>
    </source>
</evidence>
<protein>
    <recommendedName>
        <fullName evidence="3">Nucleotidyl transferase AbiEii/AbiGii toxin family protein</fullName>
    </recommendedName>
</protein>
<dbReference type="Pfam" id="PF08843">
    <property type="entry name" value="AbiEii"/>
    <property type="match status" value="1"/>
</dbReference>
<name>A0A1V1PDL7_9BACT</name>
<sequence length="289" mass="33436">MASTKKYSTPRAFRNALETRLQHIAKNEKMDLQRLRRMVAFDRLLARLVVNNQMQWVLKGGYAMELRIKRARATKDIDLTIEHYPWELFPNDSLKDIMREELQKDVSKEMDDNFVFLVGLASMNIDAAPYGGARYPIDAKLDGRTFVKFHVDIGVGDEMIEPIETITTRDWLGFAGIKPPFVKLLSKEQQFSEKLHAYTLPDRSTTNSRVKDLVDMVLLIKHGNLDPKKVQLSLNATFVKRKTHQLPKILNLPPSQWKPIFEKLAMSCAINENIENAFYMLKVFYSECL</sequence>